<comment type="caution">
    <text evidence="2">The sequence shown here is derived from an EMBL/GenBank/DDBJ whole genome shotgun (WGS) entry which is preliminary data.</text>
</comment>
<dbReference type="InterPro" id="IPR047655">
    <property type="entry name" value="Transpos_IS630-like"/>
</dbReference>
<gene>
    <name evidence="2" type="ORF">ACFFU9_08285</name>
</gene>
<proteinExistence type="predicted"/>
<dbReference type="InterPro" id="IPR038717">
    <property type="entry name" value="Tc1-like_DDE_dom"/>
</dbReference>
<protein>
    <submittedName>
        <fullName evidence="2">IS630 family transposase</fullName>
    </submittedName>
</protein>
<dbReference type="NCBIfam" id="NF033545">
    <property type="entry name" value="transpos_IS630"/>
    <property type="match status" value="1"/>
</dbReference>
<name>A0ABV5FBC5_9FLAO</name>
<reference evidence="2 3" key="1">
    <citation type="submission" date="2024-09" db="EMBL/GenBank/DDBJ databases">
        <authorList>
            <person name="Sun Q."/>
            <person name="Mori K."/>
        </authorList>
    </citation>
    <scope>NUCLEOTIDE SEQUENCE [LARGE SCALE GENOMIC DNA]</scope>
    <source>
        <strain evidence="2 3">CECT 8622</strain>
    </source>
</reference>
<dbReference type="Gene3D" id="3.30.420.10">
    <property type="entry name" value="Ribonuclease H-like superfamily/Ribonuclease H"/>
    <property type="match status" value="1"/>
</dbReference>
<evidence type="ECO:0000259" key="1">
    <source>
        <dbReference type="Pfam" id="PF13358"/>
    </source>
</evidence>
<keyword evidence="3" id="KW-1185">Reference proteome</keyword>
<dbReference type="EMBL" id="JBHMFC010000031">
    <property type="protein sequence ID" value="MFB9056737.1"/>
    <property type="molecule type" value="Genomic_DNA"/>
</dbReference>
<evidence type="ECO:0000313" key="3">
    <source>
        <dbReference type="Proteomes" id="UP001589585"/>
    </source>
</evidence>
<sequence length="186" mass="21941">MRLSLNKDSYEDVNLYFQDEARFGMMNHLGSYLTASGVKPIVTYQHVFKTTYLYGSYSPINGDSFVWEINGVDNKIFEAYLGAFSNYKPKEYKIVVIDNAGFHSTKHIKVPKNIYLLRIPPYNPELNPCEQVWQYIKNRFKNQRFKTMQDLKKWLHEMINEMKAETIKSITGNHHYVNSFITTFKI</sequence>
<dbReference type="Proteomes" id="UP001589585">
    <property type="component" value="Unassembled WGS sequence"/>
</dbReference>
<accession>A0ABV5FBC5</accession>
<dbReference type="InterPro" id="IPR036397">
    <property type="entry name" value="RNaseH_sf"/>
</dbReference>
<feature type="domain" description="Tc1-like transposase DDE" evidence="1">
    <location>
        <begin position="15"/>
        <end position="152"/>
    </location>
</feature>
<evidence type="ECO:0000313" key="2">
    <source>
        <dbReference type="EMBL" id="MFB9056737.1"/>
    </source>
</evidence>
<organism evidence="2 3">
    <name type="scientific">Mariniflexile ostreae</name>
    <dbReference type="NCBI Taxonomy" id="1520892"/>
    <lineage>
        <taxon>Bacteria</taxon>
        <taxon>Pseudomonadati</taxon>
        <taxon>Bacteroidota</taxon>
        <taxon>Flavobacteriia</taxon>
        <taxon>Flavobacteriales</taxon>
        <taxon>Flavobacteriaceae</taxon>
        <taxon>Mariniflexile</taxon>
    </lineage>
</organism>
<dbReference type="Pfam" id="PF13358">
    <property type="entry name" value="DDE_3"/>
    <property type="match status" value="1"/>
</dbReference>
<dbReference type="RefSeq" id="WP_379860960.1">
    <property type="nucleotide sequence ID" value="NZ_JBHMFC010000031.1"/>
</dbReference>